<organism evidence="3 4">
    <name type="scientific">Aquisphaera giovannonii</name>
    <dbReference type="NCBI Taxonomy" id="406548"/>
    <lineage>
        <taxon>Bacteria</taxon>
        <taxon>Pseudomonadati</taxon>
        <taxon>Planctomycetota</taxon>
        <taxon>Planctomycetia</taxon>
        <taxon>Isosphaerales</taxon>
        <taxon>Isosphaeraceae</taxon>
        <taxon>Aquisphaera</taxon>
    </lineage>
</organism>
<gene>
    <name evidence="3" type="ORF">OJF2_44170</name>
</gene>
<evidence type="ECO:0008006" key="5">
    <source>
        <dbReference type="Google" id="ProtNLM"/>
    </source>
</evidence>
<feature type="signal peptide" evidence="2">
    <location>
        <begin position="1"/>
        <end position="22"/>
    </location>
</feature>
<evidence type="ECO:0000313" key="3">
    <source>
        <dbReference type="EMBL" id="QEH35860.1"/>
    </source>
</evidence>
<dbReference type="AlphaFoldDB" id="A0A5B9W7F6"/>
<accession>A0A5B9W7F6</accession>
<dbReference type="KEGG" id="agv:OJF2_44170"/>
<reference evidence="3 4" key="1">
    <citation type="submission" date="2019-08" db="EMBL/GenBank/DDBJ databases">
        <title>Deep-cultivation of Planctomycetes and their phenomic and genomic characterization uncovers novel biology.</title>
        <authorList>
            <person name="Wiegand S."/>
            <person name="Jogler M."/>
            <person name="Boedeker C."/>
            <person name="Pinto D."/>
            <person name="Vollmers J."/>
            <person name="Rivas-Marin E."/>
            <person name="Kohn T."/>
            <person name="Peeters S.H."/>
            <person name="Heuer A."/>
            <person name="Rast P."/>
            <person name="Oberbeckmann S."/>
            <person name="Bunk B."/>
            <person name="Jeske O."/>
            <person name="Meyerdierks A."/>
            <person name="Storesund J.E."/>
            <person name="Kallscheuer N."/>
            <person name="Luecker S."/>
            <person name="Lage O.M."/>
            <person name="Pohl T."/>
            <person name="Merkel B.J."/>
            <person name="Hornburger P."/>
            <person name="Mueller R.-W."/>
            <person name="Bruemmer F."/>
            <person name="Labrenz M."/>
            <person name="Spormann A.M."/>
            <person name="Op den Camp H."/>
            <person name="Overmann J."/>
            <person name="Amann R."/>
            <person name="Jetten M.S.M."/>
            <person name="Mascher T."/>
            <person name="Medema M.H."/>
            <person name="Devos D.P."/>
            <person name="Kaster A.-K."/>
            <person name="Ovreas L."/>
            <person name="Rohde M."/>
            <person name="Galperin M.Y."/>
            <person name="Jogler C."/>
        </authorList>
    </citation>
    <scope>NUCLEOTIDE SEQUENCE [LARGE SCALE GENOMIC DNA]</scope>
    <source>
        <strain evidence="3 4">OJF2</strain>
    </source>
</reference>
<keyword evidence="2" id="KW-0732">Signal</keyword>
<dbReference type="EMBL" id="CP042997">
    <property type="protein sequence ID" value="QEH35860.1"/>
    <property type="molecule type" value="Genomic_DNA"/>
</dbReference>
<dbReference type="PROSITE" id="PS50012">
    <property type="entry name" value="RCC1_3"/>
    <property type="match status" value="1"/>
</dbReference>
<evidence type="ECO:0000256" key="2">
    <source>
        <dbReference type="SAM" id="SignalP"/>
    </source>
</evidence>
<proteinExistence type="predicted"/>
<feature type="chain" id="PRO_5022739336" description="Type II secretion system protein GspC N-terminal domain-containing protein" evidence="2">
    <location>
        <begin position="23"/>
        <end position="208"/>
    </location>
</feature>
<evidence type="ECO:0000256" key="1">
    <source>
        <dbReference type="SAM" id="MobiDB-lite"/>
    </source>
</evidence>
<dbReference type="RefSeq" id="WP_148595605.1">
    <property type="nucleotide sequence ID" value="NZ_CP042997.1"/>
</dbReference>
<feature type="compositionally biased region" description="Pro residues" evidence="1">
    <location>
        <begin position="51"/>
        <end position="64"/>
    </location>
</feature>
<dbReference type="Proteomes" id="UP000324233">
    <property type="component" value="Chromosome"/>
</dbReference>
<feature type="region of interest" description="Disordered" evidence="1">
    <location>
        <begin position="158"/>
        <end position="208"/>
    </location>
</feature>
<evidence type="ECO:0000313" key="4">
    <source>
        <dbReference type="Proteomes" id="UP000324233"/>
    </source>
</evidence>
<sequence length="208" mass="20405" precursor="true">MSGRTLARLTPTIAILAAMGYAAYTIPPPPPGGGDVPPAGRDRRGEGAGPPSAPAADPTPPPRARNPFLAAAGAGPSPVGGAALGPGAEPVAAAARALTLNATFIQGGVRYASIDGRLYRQGQSIAGPDGRETPLAVSQVAADHVVLVAGGARYTLAYPDDLSPRPAARDAGPRGGRATPRGGPPPASPPARAHAAGPRRAAAGAPGR</sequence>
<protein>
    <recommendedName>
        <fullName evidence="5">Type II secretion system protein GspC N-terminal domain-containing protein</fullName>
    </recommendedName>
</protein>
<dbReference type="InterPro" id="IPR000408">
    <property type="entry name" value="Reg_chr_condens"/>
</dbReference>
<keyword evidence="4" id="KW-1185">Reference proteome</keyword>
<feature type="region of interest" description="Disordered" evidence="1">
    <location>
        <begin position="27"/>
        <end position="73"/>
    </location>
</feature>
<feature type="compositionally biased region" description="Low complexity" evidence="1">
    <location>
        <begin position="190"/>
        <end position="208"/>
    </location>
</feature>
<name>A0A5B9W7F6_9BACT</name>